<evidence type="ECO:0000256" key="3">
    <source>
        <dbReference type="ARBA" id="ARBA00022842"/>
    </source>
</evidence>
<sequence>MFDLDGTIVDTETVEYQSIREVWGEHGADYTVAHFEHVVGTSVGPDWVQELSAHLGRAIDTQRVRASRQTVKVRLLSALGARPGIEALIEEAAIAGIPMAVASNSPLDWVEARLHQLQLHHHLSALITIDIAVRPKPHPAPYLQACAALGAEPSRSIAFEDSATGVASARAAGMYTIACPGPLTLGHDLSAAHRIIGSHAELTLADLAHAVRA</sequence>
<reference evidence="5" key="1">
    <citation type="submission" date="2020-05" db="EMBL/GenBank/DDBJ databases">
        <authorList>
            <person name="Chiriac C."/>
            <person name="Salcher M."/>
            <person name="Ghai R."/>
            <person name="Kavagutti S V."/>
        </authorList>
    </citation>
    <scope>NUCLEOTIDE SEQUENCE</scope>
</reference>
<evidence type="ECO:0000256" key="4">
    <source>
        <dbReference type="ARBA" id="ARBA00023277"/>
    </source>
</evidence>
<dbReference type="SUPFAM" id="SSF56784">
    <property type="entry name" value="HAD-like"/>
    <property type="match status" value="1"/>
</dbReference>
<gene>
    <name evidence="5" type="ORF">UFOPK3376_00074</name>
</gene>
<dbReference type="InterPro" id="IPR051600">
    <property type="entry name" value="Beta-PGM-like"/>
</dbReference>
<dbReference type="NCBIfam" id="TIGR01509">
    <property type="entry name" value="HAD-SF-IA-v3"/>
    <property type="match status" value="1"/>
</dbReference>
<evidence type="ECO:0000256" key="1">
    <source>
        <dbReference type="ARBA" id="ARBA00001946"/>
    </source>
</evidence>
<dbReference type="InterPro" id="IPR036412">
    <property type="entry name" value="HAD-like_sf"/>
</dbReference>
<dbReference type="InterPro" id="IPR023198">
    <property type="entry name" value="PGP-like_dom2"/>
</dbReference>
<dbReference type="InterPro" id="IPR006439">
    <property type="entry name" value="HAD-SF_hydro_IA"/>
</dbReference>
<dbReference type="GO" id="GO:0003824">
    <property type="term" value="F:catalytic activity"/>
    <property type="evidence" value="ECO:0007669"/>
    <property type="project" value="UniProtKB-ARBA"/>
</dbReference>
<dbReference type="Gene3D" id="3.40.50.1000">
    <property type="entry name" value="HAD superfamily/HAD-like"/>
    <property type="match status" value="1"/>
</dbReference>
<evidence type="ECO:0000313" key="5">
    <source>
        <dbReference type="EMBL" id="CAB4857703.1"/>
    </source>
</evidence>
<protein>
    <submittedName>
        <fullName evidence="5">Unannotated protein</fullName>
    </submittedName>
</protein>
<dbReference type="AlphaFoldDB" id="A0A6J7CRV2"/>
<keyword evidence="3" id="KW-0460">Magnesium</keyword>
<dbReference type="PANTHER" id="PTHR46193:SF18">
    <property type="entry name" value="HEXITOL PHOSPHATASE B"/>
    <property type="match status" value="1"/>
</dbReference>
<dbReference type="Gene3D" id="1.10.150.240">
    <property type="entry name" value="Putative phosphatase, domain 2"/>
    <property type="match status" value="1"/>
</dbReference>
<dbReference type="PANTHER" id="PTHR46193">
    <property type="entry name" value="6-PHOSPHOGLUCONATE PHOSPHATASE"/>
    <property type="match status" value="1"/>
</dbReference>
<name>A0A6J7CRV2_9ZZZZ</name>
<evidence type="ECO:0000256" key="2">
    <source>
        <dbReference type="ARBA" id="ARBA00022723"/>
    </source>
</evidence>
<dbReference type="SFLD" id="SFLDS00003">
    <property type="entry name" value="Haloacid_Dehalogenase"/>
    <property type="match status" value="1"/>
</dbReference>
<dbReference type="SFLD" id="SFLDG01129">
    <property type="entry name" value="C1.5:_HAD__Beta-PGM__Phosphata"/>
    <property type="match status" value="1"/>
</dbReference>
<keyword evidence="4" id="KW-0119">Carbohydrate metabolism</keyword>
<dbReference type="EMBL" id="CAFBLP010000001">
    <property type="protein sequence ID" value="CAB4857703.1"/>
    <property type="molecule type" value="Genomic_DNA"/>
</dbReference>
<dbReference type="Pfam" id="PF00702">
    <property type="entry name" value="Hydrolase"/>
    <property type="match status" value="1"/>
</dbReference>
<dbReference type="GO" id="GO:0046872">
    <property type="term" value="F:metal ion binding"/>
    <property type="evidence" value="ECO:0007669"/>
    <property type="project" value="UniProtKB-KW"/>
</dbReference>
<dbReference type="InterPro" id="IPR023214">
    <property type="entry name" value="HAD_sf"/>
</dbReference>
<organism evidence="5">
    <name type="scientific">freshwater metagenome</name>
    <dbReference type="NCBI Taxonomy" id="449393"/>
    <lineage>
        <taxon>unclassified sequences</taxon>
        <taxon>metagenomes</taxon>
        <taxon>ecological metagenomes</taxon>
    </lineage>
</organism>
<keyword evidence="2" id="KW-0479">Metal-binding</keyword>
<comment type="cofactor">
    <cofactor evidence="1">
        <name>Mg(2+)</name>
        <dbReference type="ChEBI" id="CHEBI:18420"/>
    </cofactor>
</comment>
<accession>A0A6J7CRV2</accession>
<proteinExistence type="predicted"/>